<dbReference type="EMBL" id="JAQQWI010000003">
    <property type="protein sequence ID" value="KAK8037154.1"/>
    <property type="molecule type" value="Genomic_DNA"/>
</dbReference>
<sequence length="145" mass="16448">MSSEIPALSAAQWEQIQTFWLRSGETNLWCLIQSHLMNSAMLLGGEALSSYFPRWWEDKEFVKRIEITRNAVTLVVIPGSRFRHTFALLGVRPTDTRATVAIATSWDFTSEQRTALENKVAEVLDDEEISSRIKFAYGSCHPPGQ</sequence>
<evidence type="ECO:0000313" key="1">
    <source>
        <dbReference type="EMBL" id="KAK8037154.1"/>
    </source>
</evidence>
<protein>
    <submittedName>
        <fullName evidence="1">Uncharacterized protein</fullName>
    </submittedName>
</protein>
<dbReference type="Proteomes" id="UP001396898">
    <property type="component" value="Unassembled WGS sequence"/>
</dbReference>
<proteinExistence type="predicted"/>
<name>A0ABR1SS55_9PEZI</name>
<comment type="caution">
    <text evidence="1">The sequence shown here is derived from an EMBL/GenBank/DDBJ whole genome shotgun (WGS) entry which is preliminary data.</text>
</comment>
<evidence type="ECO:0000313" key="2">
    <source>
        <dbReference type="Proteomes" id="UP001396898"/>
    </source>
</evidence>
<organism evidence="1 2">
    <name type="scientific">Apiospora marii</name>
    <dbReference type="NCBI Taxonomy" id="335849"/>
    <lineage>
        <taxon>Eukaryota</taxon>
        <taxon>Fungi</taxon>
        <taxon>Dikarya</taxon>
        <taxon>Ascomycota</taxon>
        <taxon>Pezizomycotina</taxon>
        <taxon>Sordariomycetes</taxon>
        <taxon>Xylariomycetidae</taxon>
        <taxon>Amphisphaeriales</taxon>
        <taxon>Apiosporaceae</taxon>
        <taxon>Apiospora</taxon>
    </lineage>
</organism>
<reference evidence="1 2" key="1">
    <citation type="submission" date="2023-01" db="EMBL/GenBank/DDBJ databases">
        <title>Analysis of 21 Apiospora genomes using comparative genomics revels a genus with tremendous synthesis potential of carbohydrate active enzymes and secondary metabolites.</title>
        <authorList>
            <person name="Sorensen T."/>
        </authorList>
    </citation>
    <scope>NUCLEOTIDE SEQUENCE [LARGE SCALE GENOMIC DNA]</scope>
    <source>
        <strain evidence="1 2">CBS 20057</strain>
    </source>
</reference>
<gene>
    <name evidence="1" type="ORF">PG991_001468</name>
</gene>
<accession>A0ABR1SS55</accession>
<keyword evidence="2" id="KW-1185">Reference proteome</keyword>